<dbReference type="EMBL" id="QUSY01004149">
    <property type="protein sequence ID" value="RHY14651.1"/>
    <property type="molecule type" value="Genomic_DNA"/>
</dbReference>
<dbReference type="VEuPathDB" id="FungiDB:H310_02774"/>
<dbReference type="Proteomes" id="UP000285060">
    <property type="component" value="Unassembled WGS sequence"/>
</dbReference>
<evidence type="ECO:0000313" key="3">
    <source>
        <dbReference type="Proteomes" id="UP000285060"/>
    </source>
</evidence>
<evidence type="ECO:0000313" key="2">
    <source>
        <dbReference type="EMBL" id="RHY14651.1"/>
    </source>
</evidence>
<feature type="compositionally biased region" description="Polar residues" evidence="1">
    <location>
        <begin position="112"/>
        <end position="123"/>
    </location>
</feature>
<evidence type="ECO:0000256" key="1">
    <source>
        <dbReference type="SAM" id="MobiDB-lite"/>
    </source>
</evidence>
<organism evidence="2 3">
    <name type="scientific">Aphanomyces invadans</name>
    <dbReference type="NCBI Taxonomy" id="157072"/>
    <lineage>
        <taxon>Eukaryota</taxon>
        <taxon>Sar</taxon>
        <taxon>Stramenopiles</taxon>
        <taxon>Oomycota</taxon>
        <taxon>Saprolegniomycetes</taxon>
        <taxon>Saprolegniales</taxon>
        <taxon>Verrucalvaceae</taxon>
        <taxon>Aphanomyces</taxon>
    </lineage>
</organism>
<feature type="non-terminal residue" evidence="2">
    <location>
        <position position="1"/>
    </location>
</feature>
<protein>
    <submittedName>
        <fullName evidence="2">Uncharacterized protein</fullName>
    </submittedName>
</protein>
<name>A0A3R6WDF8_9STRA</name>
<accession>A0A3R6WDF8</accession>
<gene>
    <name evidence="2" type="ORF">DYB32_010829</name>
</gene>
<keyword evidence="3" id="KW-1185">Reference proteome</keyword>
<proteinExistence type="predicted"/>
<sequence length="158" mass="17069">VEARQATFSPDQATLMKSYAKEYATVDVFDTYMHANEIACDTPTSVRGSTAGNDLFQDFDYNHLTRLSASSSSDSDAHAMAGGDPDFDIQLLRPDVSPKHRDDDAVDDENGSNHSSSTIVATSSEDDLNSPVHLTTVHHAPATTTTTLFPVDCNVTML</sequence>
<feature type="region of interest" description="Disordered" evidence="1">
    <location>
        <begin position="69"/>
        <end position="126"/>
    </location>
</feature>
<comment type="caution">
    <text evidence="2">The sequence shown here is derived from an EMBL/GenBank/DDBJ whole genome shotgun (WGS) entry which is preliminary data.</text>
</comment>
<reference evidence="2 3" key="1">
    <citation type="submission" date="2018-08" db="EMBL/GenBank/DDBJ databases">
        <title>Aphanomyces genome sequencing and annotation.</title>
        <authorList>
            <person name="Minardi D."/>
            <person name="Oidtmann B."/>
            <person name="Van Der Giezen M."/>
            <person name="Studholme D.J."/>
        </authorList>
    </citation>
    <scope>NUCLEOTIDE SEQUENCE [LARGE SCALE GENOMIC DNA]</scope>
    <source>
        <strain evidence="2 3">NJM0002</strain>
    </source>
</reference>
<dbReference type="AlphaFoldDB" id="A0A3R6WDF8"/>